<sequence>MKRSNTIAMGTRLVWVRNVAVFLTFLNTVTAKAHLWIDTGELLNGRETRSLHDISAGSSEQRSLAFIFDVTGSMKDDWKGAISGGKRILSEFLTYKTRPVKNFILVPFRDPDVGPVTNTENSDTFLEELNKLKINGGGDCPEMSVTGIIQALEAAEPYSYLYVVFFITGDCDGPHNEDFLVYEKIAGASYGQMYYLLKKNVDD</sequence>
<dbReference type="Pfam" id="PF25106">
    <property type="entry name" value="VWA_4"/>
    <property type="match status" value="1"/>
</dbReference>
<evidence type="ECO:0000256" key="2">
    <source>
        <dbReference type="ARBA" id="ARBA00022525"/>
    </source>
</evidence>
<proteinExistence type="predicted"/>
<dbReference type="OrthoDB" id="5985519at2759"/>
<dbReference type="Gene3D" id="3.40.50.410">
    <property type="entry name" value="von Willebrand factor, type A domain"/>
    <property type="match status" value="1"/>
</dbReference>
<keyword evidence="6" id="KW-1185">Reference proteome</keyword>
<dbReference type="InterPro" id="IPR056861">
    <property type="entry name" value="HMCN1-like_VWA"/>
</dbReference>
<gene>
    <name evidence="5" type="ORF">J437_LFUL001216</name>
</gene>
<dbReference type="PANTHER" id="PTHR14905:SF7">
    <property type="entry name" value="VON WILLEBRAND FACTOR A DOMAIN-CONTAINING PROTEIN 7"/>
    <property type="match status" value="1"/>
</dbReference>
<dbReference type="InterPro" id="IPR052577">
    <property type="entry name" value="VWA7"/>
</dbReference>
<keyword evidence="2" id="KW-0964">Secreted</keyword>
<feature type="non-terminal residue" evidence="5">
    <location>
        <position position="1"/>
    </location>
</feature>
<dbReference type="InterPro" id="IPR036465">
    <property type="entry name" value="vWFA_dom_sf"/>
</dbReference>
<evidence type="ECO:0000256" key="1">
    <source>
        <dbReference type="ARBA" id="ARBA00004613"/>
    </source>
</evidence>
<dbReference type="AlphaFoldDB" id="A0A8K0NXG0"/>
<dbReference type="PANTHER" id="PTHR14905">
    <property type="entry name" value="NG37"/>
    <property type="match status" value="1"/>
</dbReference>
<dbReference type="GO" id="GO:0032991">
    <property type="term" value="C:protein-containing complex"/>
    <property type="evidence" value="ECO:0007669"/>
    <property type="project" value="UniProtKB-ARBA"/>
</dbReference>
<comment type="caution">
    <text evidence="5">The sequence shown here is derived from an EMBL/GenBank/DDBJ whole genome shotgun (WGS) entry which is preliminary data.</text>
</comment>
<evidence type="ECO:0000313" key="5">
    <source>
        <dbReference type="EMBL" id="KAG8223339.1"/>
    </source>
</evidence>
<dbReference type="EMBL" id="KZ308157">
    <property type="protein sequence ID" value="KAG8223339.1"/>
    <property type="molecule type" value="Genomic_DNA"/>
</dbReference>
<comment type="subcellular location">
    <subcellularLocation>
        <location evidence="1">Secreted</location>
    </subcellularLocation>
</comment>
<dbReference type="Proteomes" id="UP000792457">
    <property type="component" value="Unassembled WGS sequence"/>
</dbReference>
<reference evidence="5" key="1">
    <citation type="submission" date="2013-04" db="EMBL/GenBank/DDBJ databases">
        <authorList>
            <person name="Qu J."/>
            <person name="Murali S.C."/>
            <person name="Bandaranaike D."/>
            <person name="Bellair M."/>
            <person name="Blankenburg K."/>
            <person name="Chao H."/>
            <person name="Dinh H."/>
            <person name="Doddapaneni H."/>
            <person name="Downs B."/>
            <person name="Dugan-Rocha S."/>
            <person name="Elkadiri S."/>
            <person name="Gnanaolivu R.D."/>
            <person name="Hernandez B."/>
            <person name="Javaid M."/>
            <person name="Jayaseelan J.C."/>
            <person name="Lee S."/>
            <person name="Li M."/>
            <person name="Ming W."/>
            <person name="Munidasa M."/>
            <person name="Muniz J."/>
            <person name="Nguyen L."/>
            <person name="Ongeri F."/>
            <person name="Osuji N."/>
            <person name="Pu L.-L."/>
            <person name="Puazo M."/>
            <person name="Qu C."/>
            <person name="Quiroz J."/>
            <person name="Raj R."/>
            <person name="Weissenberger G."/>
            <person name="Xin Y."/>
            <person name="Zou X."/>
            <person name="Han Y."/>
            <person name="Richards S."/>
            <person name="Worley K."/>
            <person name="Muzny D."/>
            <person name="Gibbs R."/>
        </authorList>
    </citation>
    <scope>NUCLEOTIDE SEQUENCE</scope>
    <source>
        <strain evidence="5">Sampled in the wild</strain>
    </source>
</reference>
<evidence type="ECO:0000256" key="3">
    <source>
        <dbReference type="ARBA" id="ARBA00022729"/>
    </source>
</evidence>
<accession>A0A8K0NXG0</accession>
<name>A0A8K0NXG0_LADFU</name>
<evidence type="ECO:0000259" key="4">
    <source>
        <dbReference type="Pfam" id="PF25106"/>
    </source>
</evidence>
<organism evidence="5 6">
    <name type="scientific">Ladona fulva</name>
    <name type="common">Scarce chaser dragonfly</name>
    <name type="synonym">Libellula fulva</name>
    <dbReference type="NCBI Taxonomy" id="123851"/>
    <lineage>
        <taxon>Eukaryota</taxon>
        <taxon>Metazoa</taxon>
        <taxon>Ecdysozoa</taxon>
        <taxon>Arthropoda</taxon>
        <taxon>Hexapoda</taxon>
        <taxon>Insecta</taxon>
        <taxon>Pterygota</taxon>
        <taxon>Palaeoptera</taxon>
        <taxon>Odonata</taxon>
        <taxon>Epiprocta</taxon>
        <taxon>Anisoptera</taxon>
        <taxon>Libelluloidea</taxon>
        <taxon>Libellulidae</taxon>
        <taxon>Ladona</taxon>
    </lineage>
</organism>
<reference evidence="5" key="2">
    <citation type="submission" date="2017-10" db="EMBL/GenBank/DDBJ databases">
        <title>Ladona fulva Genome sequencing and assembly.</title>
        <authorList>
            <person name="Murali S."/>
            <person name="Richards S."/>
            <person name="Bandaranaike D."/>
            <person name="Bellair M."/>
            <person name="Blankenburg K."/>
            <person name="Chao H."/>
            <person name="Dinh H."/>
            <person name="Doddapaneni H."/>
            <person name="Dugan-Rocha S."/>
            <person name="Elkadiri S."/>
            <person name="Gnanaolivu R."/>
            <person name="Hernandez B."/>
            <person name="Skinner E."/>
            <person name="Javaid M."/>
            <person name="Lee S."/>
            <person name="Li M."/>
            <person name="Ming W."/>
            <person name="Munidasa M."/>
            <person name="Muniz J."/>
            <person name="Nguyen L."/>
            <person name="Hughes D."/>
            <person name="Osuji N."/>
            <person name="Pu L.-L."/>
            <person name="Puazo M."/>
            <person name="Qu C."/>
            <person name="Quiroz J."/>
            <person name="Raj R."/>
            <person name="Weissenberger G."/>
            <person name="Xin Y."/>
            <person name="Zou X."/>
            <person name="Han Y."/>
            <person name="Worley K."/>
            <person name="Muzny D."/>
            <person name="Gibbs R."/>
        </authorList>
    </citation>
    <scope>NUCLEOTIDE SEQUENCE</scope>
    <source>
        <strain evidence="5">Sampled in the wild</strain>
    </source>
</reference>
<dbReference type="SUPFAM" id="SSF53300">
    <property type="entry name" value="vWA-like"/>
    <property type="match status" value="1"/>
</dbReference>
<protein>
    <recommendedName>
        <fullName evidence="4">Hemicentin-1-like von Willebrand factor A domain-containing protein</fullName>
    </recommendedName>
</protein>
<evidence type="ECO:0000313" key="6">
    <source>
        <dbReference type="Proteomes" id="UP000792457"/>
    </source>
</evidence>
<keyword evidence="3" id="KW-0732">Signal</keyword>
<feature type="domain" description="Hemicentin-1-like von Willebrand factor A" evidence="4">
    <location>
        <begin position="63"/>
        <end position="164"/>
    </location>
</feature>